<gene>
    <name evidence="1" type="ORF">PCOR1329_LOCUS52465</name>
</gene>
<proteinExistence type="predicted"/>
<accession>A0ABN9V0Y6</accession>
<evidence type="ECO:0000313" key="2">
    <source>
        <dbReference type="Proteomes" id="UP001189429"/>
    </source>
</evidence>
<evidence type="ECO:0000313" key="1">
    <source>
        <dbReference type="EMBL" id="CAK0864642.1"/>
    </source>
</evidence>
<feature type="non-terminal residue" evidence="1">
    <location>
        <position position="1"/>
    </location>
</feature>
<organism evidence="1 2">
    <name type="scientific">Prorocentrum cordatum</name>
    <dbReference type="NCBI Taxonomy" id="2364126"/>
    <lineage>
        <taxon>Eukaryota</taxon>
        <taxon>Sar</taxon>
        <taxon>Alveolata</taxon>
        <taxon>Dinophyceae</taxon>
        <taxon>Prorocentrales</taxon>
        <taxon>Prorocentraceae</taxon>
        <taxon>Prorocentrum</taxon>
    </lineage>
</organism>
<name>A0ABN9V0Y6_9DINO</name>
<sequence>VALRQGVFFDTLWVAASAAPSRAAFAMAALEVPDGVELNGCEDEFDAKEAEKSGRFSKDDPLQEHYKKTGWMGGLTGMFGDKKTMWCHHMTSAGEPAVRSAKSAGKSFKTVEEVWQFLDKKPCCGRYAYDRKKGSLICGPCIKADHDKTCNRDTCLFIASGLECPVPTDAFKE</sequence>
<dbReference type="Proteomes" id="UP001189429">
    <property type="component" value="Unassembled WGS sequence"/>
</dbReference>
<protein>
    <submittedName>
        <fullName evidence="1">Uncharacterized protein</fullName>
    </submittedName>
</protein>
<comment type="caution">
    <text evidence="1">The sequence shown here is derived from an EMBL/GenBank/DDBJ whole genome shotgun (WGS) entry which is preliminary data.</text>
</comment>
<keyword evidence="2" id="KW-1185">Reference proteome</keyword>
<dbReference type="EMBL" id="CAUYUJ010016386">
    <property type="protein sequence ID" value="CAK0864642.1"/>
    <property type="molecule type" value="Genomic_DNA"/>
</dbReference>
<reference evidence="1" key="1">
    <citation type="submission" date="2023-10" db="EMBL/GenBank/DDBJ databases">
        <authorList>
            <person name="Chen Y."/>
            <person name="Shah S."/>
            <person name="Dougan E. K."/>
            <person name="Thang M."/>
            <person name="Chan C."/>
        </authorList>
    </citation>
    <scope>NUCLEOTIDE SEQUENCE [LARGE SCALE GENOMIC DNA]</scope>
</reference>